<evidence type="ECO:0000313" key="2">
    <source>
        <dbReference type="Proteomes" id="UP001158048"/>
    </source>
</evidence>
<gene>
    <name evidence="1" type="ORF">SAMN04488483_5434</name>
</gene>
<dbReference type="EMBL" id="FXUY01000002">
    <property type="protein sequence ID" value="SMQ30447.1"/>
    <property type="molecule type" value="Genomic_DNA"/>
</dbReference>
<proteinExistence type="predicted"/>
<keyword evidence="2" id="KW-1185">Reference proteome</keyword>
<name>A0ACD2UD99_9PSED</name>
<comment type="caution">
    <text evidence="1">The sequence shown here is derived from an EMBL/GenBank/DDBJ whole genome shotgun (WGS) entry which is preliminary data.</text>
</comment>
<evidence type="ECO:0000313" key="1">
    <source>
        <dbReference type="EMBL" id="SMQ30447.1"/>
    </source>
</evidence>
<reference evidence="1" key="1">
    <citation type="submission" date="2017-05" db="EMBL/GenBank/DDBJ databases">
        <authorList>
            <person name="Varghese N."/>
            <person name="Submissions S."/>
        </authorList>
    </citation>
    <scope>NUCLEOTIDE SEQUENCE</scope>
    <source>
        <strain evidence="1">LMG 28168</strain>
    </source>
</reference>
<organism evidence="1 2">
    <name type="scientific">Pseudomonas helmanticensis</name>
    <dbReference type="NCBI Taxonomy" id="1471381"/>
    <lineage>
        <taxon>Bacteria</taxon>
        <taxon>Pseudomonadati</taxon>
        <taxon>Pseudomonadota</taxon>
        <taxon>Gammaproteobacteria</taxon>
        <taxon>Pseudomonadales</taxon>
        <taxon>Pseudomonadaceae</taxon>
        <taxon>Pseudomonas</taxon>
    </lineage>
</organism>
<protein>
    <submittedName>
        <fullName evidence="1">Uncharacterized phage-associated protein</fullName>
    </submittedName>
</protein>
<sequence>MTKTTEHDVASYILDKTGEISAMKLQKLIYYSQAWAMVWDECALFDADFEAWANGPVLPSIYEIHRGQFLVDKSMFPKGNPKNLDEDARDTIDQVLKVYGKKTAQWLSNLTHEEAPWKNARGDLGPLNRSNTVIEKGSMHEYYSGL</sequence>
<accession>A0ACD2UD99</accession>
<dbReference type="Proteomes" id="UP001158048">
    <property type="component" value="Unassembled WGS sequence"/>
</dbReference>